<evidence type="ECO:0000313" key="13">
    <source>
        <dbReference type="EMBL" id="SPQ99296.1"/>
    </source>
</evidence>
<comment type="pathway">
    <text evidence="2">Lipid metabolism.</text>
</comment>
<dbReference type="EMBL" id="CDSF01000057">
    <property type="protein sequence ID" value="CEO96357.1"/>
    <property type="molecule type" value="Genomic_DNA"/>
</dbReference>
<evidence type="ECO:0000313" key="15">
    <source>
        <dbReference type="Proteomes" id="UP000290189"/>
    </source>
</evidence>
<dbReference type="STRING" id="37360.A0A0G4IMN0"/>
<dbReference type="GO" id="GO:0005789">
    <property type="term" value="C:endoplasmic reticulum membrane"/>
    <property type="evidence" value="ECO:0007669"/>
    <property type="project" value="UniProtKB-SubCell"/>
</dbReference>
<feature type="transmembrane region" description="Helical" evidence="11">
    <location>
        <begin position="322"/>
        <end position="343"/>
    </location>
</feature>
<reference evidence="13 15" key="2">
    <citation type="submission" date="2018-03" db="EMBL/GenBank/DDBJ databases">
        <authorList>
            <person name="Fogelqvist J."/>
        </authorList>
    </citation>
    <scope>NUCLEOTIDE SEQUENCE [LARGE SCALE GENOMIC DNA]</scope>
</reference>
<dbReference type="Proteomes" id="UP000039324">
    <property type="component" value="Unassembled WGS sequence"/>
</dbReference>
<evidence type="ECO:0000256" key="6">
    <source>
        <dbReference type="ARBA" id="ARBA00022989"/>
    </source>
</evidence>
<dbReference type="OMA" id="QHVLPNF"/>
<evidence type="ECO:0000256" key="11">
    <source>
        <dbReference type="SAM" id="Phobius"/>
    </source>
</evidence>
<keyword evidence="6 11" id="KW-1133">Transmembrane helix</keyword>
<keyword evidence="14" id="KW-1185">Reference proteome</keyword>
<evidence type="ECO:0000256" key="4">
    <source>
        <dbReference type="ARBA" id="ARBA00022692"/>
    </source>
</evidence>
<name>A0A0G4IMN0_PLABS</name>
<dbReference type="OrthoDB" id="10265393at2759"/>
<keyword evidence="13" id="KW-0496">Mitochondrion</keyword>
<keyword evidence="7" id="KW-0443">Lipid metabolism</keyword>
<evidence type="ECO:0000256" key="5">
    <source>
        <dbReference type="ARBA" id="ARBA00022824"/>
    </source>
</evidence>
<keyword evidence="5" id="KW-0256">Endoplasmic reticulum</keyword>
<accession>A0A0G4IMN0</accession>
<dbReference type="InterPro" id="IPR004277">
    <property type="entry name" value="PSS"/>
</dbReference>
<dbReference type="AlphaFoldDB" id="A0A0G4IMN0"/>
<feature type="transmembrane region" description="Helical" evidence="11">
    <location>
        <begin position="105"/>
        <end position="126"/>
    </location>
</feature>
<evidence type="ECO:0000256" key="1">
    <source>
        <dbReference type="ARBA" id="ARBA00004477"/>
    </source>
</evidence>
<feature type="transmembrane region" description="Helical" evidence="11">
    <location>
        <begin position="388"/>
        <end position="406"/>
    </location>
</feature>
<dbReference type="PANTHER" id="PTHR15362">
    <property type="entry name" value="PHOSPHATIDYLINOSITOL SYNTHASE"/>
    <property type="match status" value="1"/>
</dbReference>
<geneLocation type="mitochondrion" evidence="13"/>
<dbReference type="EMBL" id="OVEO01000011">
    <property type="protein sequence ID" value="SPQ99296.1"/>
    <property type="molecule type" value="Genomic_DNA"/>
</dbReference>
<evidence type="ECO:0000256" key="10">
    <source>
        <dbReference type="ARBA" id="ARBA00025707"/>
    </source>
</evidence>
<feature type="transmembrane region" description="Helical" evidence="11">
    <location>
        <begin position="355"/>
        <end position="373"/>
    </location>
</feature>
<keyword evidence="4 11" id="KW-0812">Transmembrane</keyword>
<evidence type="ECO:0000256" key="8">
    <source>
        <dbReference type="ARBA" id="ARBA00023136"/>
    </source>
</evidence>
<feature type="transmembrane region" description="Helical" evidence="11">
    <location>
        <begin position="288"/>
        <end position="307"/>
    </location>
</feature>
<evidence type="ECO:0000256" key="7">
    <source>
        <dbReference type="ARBA" id="ARBA00023098"/>
    </source>
</evidence>
<proteinExistence type="predicted"/>
<evidence type="ECO:0000256" key="9">
    <source>
        <dbReference type="ARBA" id="ARBA00023264"/>
    </source>
</evidence>
<evidence type="ECO:0000256" key="3">
    <source>
        <dbReference type="ARBA" id="ARBA00022679"/>
    </source>
</evidence>
<keyword evidence="9" id="KW-1208">Phospholipid metabolism</keyword>
<organism evidence="12 14">
    <name type="scientific">Plasmodiophora brassicae</name>
    <name type="common">Clubroot disease agent</name>
    <dbReference type="NCBI Taxonomy" id="37360"/>
    <lineage>
        <taxon>Eukaryota</taxon>
        <taxon>Sar</taxon>
        <taxon>Rhizaria</taxon>
        <taxon>Endomyxa</taxon>
        <taxon>Phytomyxea</taxon>
        <taxon>Plasmodiophorida</taxon>
        <taxon>Plasmodiophoridae</taxon>
        <taxon>Plasmodiophora</taxon>
    </lineage>
</organism>
<sequence>MGDASAPVAERRIAPGLARSNSTARDYSNEQYVNDVTIEWLYTPHSMIALGTCVVALVITAFMTDQNVDIVTCLRRGLLAASFVFIVLGLLVFPSGPFIRPNPAVWRLVFGASVLYLYALVVLLFMDVHTARWAMTFFDAGLNRLPEERQYATHCEFTWQTFSAALNDRFVLAHFFGWIAKSLVMRNRLACWISSIVWELVEISFTHVLPNFAECWWDQVILDILLCNGLGIEIGYALCKYLEVQKYEWTGINQTQTLGGKVKRVLLQLSPHSWMTVKWEFTRNWRRFLTLQILLFAFQVKDLNSFFLKDLLWVPSDHPLNVYRLCLLFVIGLPSLRQLYIYTSDEACKRLGSQAWVLALIVIVEALICIKFGNRKILDTPVPFHVKVIWAIIAPVYVIVCVAIVLKNKKASTTPTANDIKKSN</sequence>
<protein>
    <recommendedName>
        <fullName evidence="16">L-serine-phosphatidylethanolamine phosphatidyltransferase</fullName>
    </recommendedName>
</protein>
<keyword evidence="3" id="KW-0808">Transferase</keyword>
<comment type="subcellular location">
    <subcellularLocation>
        <location evidence="1">Endoplasmic reticulum membrane</location>
        <topology evidence="1">Multi-pass membrane protein</topology>
    </subcellularLocation>
</comment>
<feature type="transmembrane region" description="Helical" evidence="11">
    <location>
        <begin position="47"/>
        <end position="65"/>
    </location>
</feature>
<keyword evidence="8 11" id="KW-0472">Membrane</keyword>
<evidence type="ECO:0008006" key="16">
    <source>
        <dbReference type="Google" id="ProtNLM"/>
    </source>
</evidence>
<comment type="pathway">
    <text evidence="10">Phospholipid metabolism.</text>
</comment>
<evidence type="ECO:0000256" key="2">
    <source>
        <dbReference type="ARBA" id="ARBA00005189"/>
    </source>
</evidence>
<evidence type="ECO:0000313" key="14">
    <source>
        <dbReference type="Proteomes" id="UP000039324"/>
    </source>
</evidence>
<reference evidence="12 14" key="1">
    <citation type="submission" date="2015-02" db="EMBL/GenBank/DDBJ databases">
        <authorList>
            <person name="Chooi Y.-H."/>
        </authorList>
    </citation>
    <scope>NUCLEOTIDE SEQUENCE [LARGE SCALE GENOMIC DNA]</scope>
    <source>
        <strain evidence="12">E3</strain>
    </source>
</reference>
<dbReference type="GO" id="GO:0006659">
    <property type="term" value="P:phosphatidylserine biosynthetic process"/>
    <property type="evidence" value="ECO:0007669"/>
    <property type="project" value="InterPro"/>
</dbReference>
<evidence type="ECO:0000313" key="12">
    <source>
        <dbReference type="EMBL" id="CEO96357.1"/>
    </source>
</evidence>
<dbReference type="Pfam" id="PF03034">
    <property type="entry name" value="PSS"/>
    <property type="match status" value="1"/>
</dbReference>
<dbReference type="PANTHER" id="PTHR15362:SF15">
    <property type="entry name" value="PHOSPHATIDYLSERINE SYNTHASE 1"/>
    <property type="match status" value="1"/>
</dbReference>
<dbReference type="Proteomes" id="UP000290189">
    <property type="component" value="Unassembled WGS sequence"/>
</dbReference>
<gene>
    <name evidence="12" type="ORF">PBRA_005028</name>
    <name evidence="13" type="ORF">PLBR_LOCUS6511</name>
</gene>
<feature type="transmembrane region" description="Helical" evidence="11">
    <location>
        <begin position="77"/>
        <end position="99"/>
    </location>
</feature>
<dbReference type="GO" id="GO:0106245">
    <property type="term" value="F:L-serine-phosphatidylethanolamine phosphatidyltransferase activity"/>
    <property type="evidence" value="ECO:0007669"/>
    <property type="project" value="InterPro"/>
</dbReference>